<evidence type="ECO:0000313" key="3">
    <source>
        <dbReference type="Proteomes" id="UP000280455"/>
    </source>
</evidence>
<proteinExistence type="predicted"/>
<gene>
    <name evidence="2" type="ORF">C4K07_2810</name>
</gene>
<accession>A0AAD0ZGH0</accession>
<protein>
    <submittedName>
        <fullName evidence="2">Uncharacterized protein</fullName>
    </submittedName>
</protein>
<feature type="transmembrane region" description="Helical" evidence="1">
    <location>
        <begin position="62"/>
        <end position="82"/>
    </location>
</feature>
<dbReference type="Proteomes" id="UP000280455">
    <property type="component" value="Chromosome"/>
</dbReference>
<name>A0AAD0ZGH0_9PSED</name>
<dbReference type="RefSeq" id="WP_028682433.1">
    <property type="nucleotide sequence ID" value="NZ_CP027722.1"/>
</dbReference>
<dbReference type="AlphaFoldDB" id="A0AAD0ZGH0"/>
<reference evidence="2 3" key="1">
    <citation type="submission" date="2018-03" db="EMBL/GenBank/DDBJ databases">
        <title>Diversity of phytobeneficial traits revealed by whole-genome analysis of worldwide-isolated phenazine-producing Pseudomonas spp.</title>
        <authorList>
            <person name="Biessy A."/>
            <person name="Novinscak A."/>
            <person name="Blom J."/>
            <person name="Leger G."/>
            <person name="Thomashow L.S."/>
            <person name="Cazorla F.M."/>
            <person name="Josic D."/>
            <person name="Filion M."/>
        </authorList>
    </citation>
    <scope>NUCLEOTIDE SEQUENCE [LARGE SCALE GENOMIC DNA]</scope>
    <source>
        <strain evidence="2 3">ChPhzS24</strain>
    </source>
</reference>
<feature type="transmembrane region" description="Helical" evidence="1">
    <location>
        <begin position="103"/>
        <end position="124"/>
    </location>
</feature>
<evidence type="ECO:0000313" key="2">
    <source>
        <dbReference type="EMBL" id="AZE29595.1"/>
    </source>
</evidence>
<keyword evidence="1" id="KW-0472">Membrane</keyword>
<feature type="transmembrane region" description="Helical" evidence="1">
    <location>
        <begin position="7"/>
        <end position="32"/>
    </location>
</feature>
<dbReference type="EMBL" id="CP027750">
    <property type="protein sequence ID" value="AZE29595.1"/>
    <property type="molecule type" value="Genomic_DNA"/>
</dbReference>
<evidence type="ECO:0000256" key="1">
    <source>
        <dbReference type="SAM" id="Phobius"/>
    </source>
</evidence>
<organism evidence="2 3">
    <name type="scientific">Pseudomonas chlororaphis subsp. aureofaciens</name>
    <dbReference type="NCBI Taxonomy" id="587851"/>
    <lineage>
        <taxon>Bacteria</taxon>
        <taxon>Pseudomonadati</taxon>
        <taxon>Pseudomonadota</taxon>
        <taxon>Gammaproteobacteria</taxon>
        <taxon>Pseudomonadales</taxon>
        <taxon>Pseudomonadaceae</taxon>
        <taxon>Pseudomonas</taxon>
    </lineage>
</organism>
<sequence>MNEITTAHIVLGFFMAGTILGAFIMIGVHLYWIRNHLNEALEHFKNSPIVNQQRGFLYFGTWGKMAVIGGIAGFLAHSGYFIKRGLLDADEVDSFPEPLKKKLIASHYILGGLLTKFFIEYAVMELIT</sequence>
<keyword evidence="1" id="KW-0812">Transmembrane</keyword>
<keyword evidence="1" id="KW-1133">Transmembrane helix</keyword>